<dbReference type="InterPro" id="IPR027600">
    <property type="entry name" value="HprK-rel_A"/>
</dbReference>
<protein>
    <submittedName>
        <fullName evidence="1">Hpr(Ser) kinase/phosphatase</fullName>
    </submittedName>
</protein>
<name>A0ABY1QJ45_9BURK</name>
<comment type="caution">
    <text evidence="1">The sequence shown here is derived from an EMBL/GenBank/DDBJ whole genome shotgun (WGS) entry which is preliminary data.</text>
</comment>
<dbReference type="Gene3D" id="3.40.50.300">
    <property type="entry name" value="P-loop containing nucleotide triphosphate hydrolases"/>
    <property type="match status" value="1"/>
</dbReference>
<keyword evidence="1" id="KW-0808">Transferase</keyword>
<organism evidence="1 2">
    <name type="scientific">Noviherbaspirillum suwonense</name>
    <dbReference type="NCBI Taxonomy" id="1224511"/>
    <lineage>
        <taxon>Bacteria</taxon>
        <taxon>Pseudomonadati</taxon>
        <taxon>Pseudomonadota</taxon>
        <taxon>Betaproteobacteria</taxon>
        <taxon>Burkholderiales</taxon>
        <taxon>Oxalobacteraceae</taxon>
        <taxon>Noviherbaspirillum</taxon>
    </lineage>
</organism>
<evidence type="ECO:0000313" key="1">
    <source>
        <dbReference type="EMBL" id="SMP69450.1"/>
    </source>
</evidence>
<keyword evidence="2" id="KW-1185">Reference proteome</keyword>
<keyword evidence="1" id="KW-0418">Kinase</keyword>
<proteinExistence type="predicted"/>
<dbReference type="GO" id="GO:0016301">
    <property type="term" value="F:kinase activity"/>
    <property type="evidence" value="ECO:0007669"/>
    <property type="project" value="UniProtKB-KW"/>
</dbReference>
<sequence>MPALTISALPAAELRRRLKSDGVYFRTGVFTACLKTRLEHVASSFALLYGDYALADGAYADFHVALTTPRGLRRWFRPQVDFIADGASPFAALPRDQAFPMFEWGLNWCVSSNAHHYLMIHAAVIERNGRAAILPAPPGSGKSTLCAALIHNGWRLLSDELTLVRRSDSRLIPLPRPVSLKNASIPLMQAYAPGAVFSPSVSDTVKGTVAQMKAPADSVARAGEAALPGWIIFPRYEAGAPLTLTPVPRTRAFMRVADNAFNYAQLGVEGFNALAGVVGASDCYDLHYSSLDEAIAAFEQLSSQPSSQAGNP</sequence>
<gene>
    <name evidence="1" type="ORF">SAMN06295970_11526</name>
</gene>
<dbReference type="NCBIfam" id="TIGR04352">
    <property type="entry name" value="HprK_rel_A"/>
    <property type="match status" value="1"/>
</dbReference>
<dbReference type="Proteomes" id="UP001158049">
    <property type="component" value="Unassembled WGS sequence"/>
</dbReference>
<dbReference type="SUPFAM" id="SSF53795">
    <property type="entry name" value="PEP carboxykinase-like"/>
    <property type="match status" value="1"/>
</dbReference>
<accession>A0ABY1QJ45</accession>
<reference evidence="1 2" key="1">
    <citation type="submission" date="2017-05" db="EMBL/GenBank/DDBJ databases">
        <authorList>
            <person name="Varghese N."/>
            <person name="Submissions S."/>
        </authorList>
    </citation>
    <scope>NUCLEOTIDE SEQUENCE [LARGE SCALE GENOMIC DNA]</scope>
    <source>
        <strain evidence="1 2">DSM 26001</strain>
    </source>
</reference>
<dbReference type="EMBL" id="FXUL01000015">
    <property type="protein sequence ID" value="SMP69450.1"/>
    <property type="molecule type" value="Genomic_DNA"/>
</dbReference>
<dbReference type="InterPro" id="IPR027417">
    <property type="entry name" value="P-loop_NTPase"/>
</dbReference>
<dbReference type="RefSeq" id="WP_283443653.1">
    <property type="nucleotide sequence ID" value="NZ_FXUL01000015.1"/>
</dbReference>
<evidence type="ECO:0000313" key="2">
    <source>
        <dbReference type="Proteomes" id="UP001158049"/>
    </source>
</evidence>